<proteinExistence type="predicted"/>
<reference evidence="3 4" key="1">
    <citation type="submission" date="2010-03" db="EMBL/GenBank/DDBJ databases">
        <title>The genome sequence of Gordonibacter pamelaeae 7-10-1-bT.</title>
        <authorList>
            <consortium name="metaHIT consortium -- http://www.metahit.eu/"/>
            <person name="Pajon A."/>
            <person name="Turner K."/>
            <person name="Parkhill J."/>
            <person name="Timmis K."/>
            <person name="Oxley A."/>
            <person name="Wurdemann D."/>
        </authorList>
    </citation>
    <scope>NUCLEOTIDE SEQUENCE [LARGE SCALE GENOMIC DNA]</scope>
    <source>
        <strain evidence="4">7-10-1-b</strain>
    </source>
</reference>
<dbReference type="InterPro" id="IPR053827">
    <property type="entry name" value="Gp10_C"/>
</dbReference>
<sequence>MDAYDIALLMANQDPSRPLKMRYGTVADNTGSLLQVVPDGQTETTPVVKCCHPLKGDRVILLVNGTEWLAISVIGGESAPPRVGQPFITAASEDPHIVWPNTRWRKLEDRFILASGMHSRGTTGGEAAHTLSLAEVPAHDHKPNVWDAVIAPGYWQGTISASTVTTGGNLEAYNNINRNTQDYPTTSSGGSQPHNNMPPYEVFDIWIRIE</sequence>
<dbReference type="RefSeq" id="WP_015539474.1">
    <property type="nucleotide sequence ID" value="NC_021021.1"/>
</dbReference>
<keyword evidence="4" id="KW-1185">Reference proteome</keyword>
<feature type="domain" description="Baseplate structural protein Gp10 C-terminal" evidence="2">
    <location>
        <begin position="83"/>
        <end position="209"/>
    </location>
</feature>
<dbReference type="KEGG" id="gpa:GPA_15920"/>
<feature type="compositionally biased region" description="Polar residues" evidence="1">
    <location>
        <begin position="176"/>
        <end position="195"/>
    </location>
</feature>
<evidence type="ECO:0000259" key="2">
    <source>
        <dbReference type="Pfam" id="PF21939"/>
    </source>
</evidence>
<name>D6E8S7_9ACTN</name>
<dbReference type="Proteomes" id="UP000008805">
    <property type="component" value="Chromosome"/>
</dbReference>
<gene>
    <name evidence="3" type="ORF">GPA_15920</name>
</gene>
<dbReference type="Pfam" id="PF21939">
    <property type="entry name" value="Gp10_C"/>
    <property type="match status" value="1"/>
</dbReference>
<dbReference type="SUPFAM" id="SSF88874">
    <property type="entry name" value="Receptor-binding domain of short tail fibre protein gp12"/>
    <property type="match status" value="1"/>
</dbReference>
<feature type="region of interest" description="Disordered" evidence="1">
    <location>
        <begin position="176"/>
        <end position="196"/>
    </location>
</feature>
<protein>
    <recommendedName>
        <fullName evidence="2">Baseplate structural protein Gp10 C-terminal domain-containing protein</fullName>
    </recommendedName>
</protein>
<dbReference type="GeneID" id="78361026"/>
<evidence type="ECO:0000256" key="1">
    <source>
        <dbReference type="SAM" id="MobiDB-lite"/>
    </source>
</evidence>
<evidence type="ECO:0000313" key="3">
    <source>
        <dbReference type="EMBL" id="CBL04124.1"/>
    </source>
</evidence>
<organism evidence="3 4">
    <name type="scientific">Gordonibacter pamelaeae 7-10-1-b</name>
    <dbReference type="NCBI Taxonomy" id="657308"/>
    <lineage>
        <taxon>Bacteria</taxon>
        <taxon>Bacillati</taxon>
        <taxon>Actinomycetota</taxon>
        <taxon>Coriobacteriia</taxon>
        <taxon>Eggerthellales</taxon>
        <taxon>Eggerthellaceae</taxon>
        <taxon>Gordonibacter</taxon>
    </lineage>
</organism>
<evidence type="ECO:0000313" key="4">
    <source>
        <dbReference type="Proteomes" id="UP000008805"/>
    </source>
</evidence>
<reference evidence="3 4" key="2">
    <citation type="submission" date="2010-03" db="EMBL/GenBank/DDBJ databases">
        <authorList>
            <person name="Pajon A."/>
        </authorList>
    </citation>
    <scope>NUCLEOTIDE SEQUENCE [LARGE SCALE GENOMIC DNA]</scope>
    <source>
        <strain evidence="4">7-10-1-b</strain>
    </source>
</reference>
<dbReference type="HOGENOM" id="CLU_1308663_0_0_11"/>
<dbReference type="AlphaFoldDB" id="D6E8S7"/>
<accession>D6E8S7</accession>
<dbReference type="EMBL" id="FP929047">
    <property type="protein sequence ID" value="CBL04124.1"/>
    <property type="molecule type" value="Genomic_DNA"/>
</dbReference>